<organism evidence="1 2">
    <name type="scientific">Mycobacterium branderi</name>
    <dbReference type="NCBI Taxonomy" id="43348"/>
    <lineage>
        <taxon>Bacteria</taxon>
        <taxon>Bacillati</taxon>
        <taxon>Actinomycetota</taxon>
        <taxon>Actinomycetes</taxon>
        <taxon>Mycobacteriales</taxon>
        <taxon>Mycobacteriaceae</taxon>
        <taxon>Mycobacterium</taxon>
    </lineage>
</organism>
<keyword evidence="2" id="KW-1185">Reference proteome</keyword>
<name>A0ABM7KKL6_9MYCO</name>
<accession>A0ABM7KKL6</accession>
<evidence type="ECO:0000313" key="1">
    <source>
        <dbReference type="EMBL" id="BBZ11591.1"/>
    </source>
</evidence>
<dbReference type="EMBL" id="AP022606">
    <property type="protein sequence ID" value="BBZ11591.1"/>
    <property type="molecule type" value="Genomic_DNA"/>
</dbReference>
<gene>
    <name evidence="1" type="ORF">MBRA_17860</name>
</gene>
<proteinExistence type="predicted"/>
<dbReference type="Proteomes" id="UP000467379">
    <property type="component" value="Chromosome"/>
</dbReference>
<sequence length="126" mass="14429">MPDITRVRALCCECGNLRTTAARWSRRNDAGRSYENPDDPRGWRMTRTIKCSACKTMTVHALLRDDRPDLRDTAEERQWLTREQLLRISAGITDRVGLEDLTTDELRRLIALLVAADARCNGGWAR</sequence>
<reference evidence="1 2" key="1">
    <citation type="journal article" date="2019" name="Emerg. Microbes Infect.">
        <title>Comprehensive subspecies identification of 175 nontuberculous mycobacteria species based on 7547 genomic profiles.</title>
        <authorList>
            <person name="Matsumoto Y."/>
            <person name="Kinjo T."/>
            <person name="Motooka D."/>
            <person name="Nabeya D."/>
            <person name="Jung N."/>
            <person name="Uechi K."/>
            <person name="Horii T."/>
            <person name="Iida T."/>
            <person name="Fujita J."/>
            <person name="Nakamura S."/>
        </authorList>
    </citation>
    <scope>NUCLEOTIDE SEQUENCE [LARGE SCALE GENOMIC DNA]</scope>
    <source>
        <strain evidence="1 2">JCM 12687</strain>
    </source>
</reference>
<protein>
    <submittedName>
        <fullName evidence="1">Uncharacterized protein</fullName>
    </submittedName>
</protein>
<evidence type="ECO:0000313" key="2">
    <source>
        <dbReference type="Proteomes" id="UP000467379"/>
    </source>
</evidence>